<keyword evidence="4" id="KW-0540">Nuclease</keyword>
<feature type="compositionally biased region" description="Low complexity" evidence="19">
    <location>
        <begin position="37"/>
        <end position="49"/>
    </location>
</feature>
<sequence length="1274" mass="143606">MESVDASATPIKAGVSQPKSACTQQAGFTPVKPSLPPTGKKPTGKKVSPAWDHFDKVDYPDGRRVAICKYCKRELSVASKTYGTSSLLSHAAGCAKNPNRELRGQKTLSFEPKKEGEEGFDLVATTFTIEAGRKALAEMIILDELCDCEGLVTAGRPQGVLFPVDRQQVRPRGGCIPCRLVAGRSRGVFIPCRLTSRKATRGFIPCRLNDRVPYRMNKRGRPRGRSGRPPKQPPPEQPGNSLDAFYDRILEGIAQRAANAPRREQTVQGATQEIFLKQRPPSFAGGPNPLKAEGWIPEARENLQISSLSVVEYEAKFTELSRFAPHMVDTEEHKVDKFLDGLNFNIRERLTAANITEYKTLVHTAERVERDVHELAGRRAQNKANKGKKFQINQPGKVNPHPSSFKKNAPVTPWKNQCAKCEVGGGSSSTTCYRCGKHGHFMVDYPVVGKSGEFSSSKNQKIPQVQDRVFAMTEQDAEASLDVIAGESLSAQWVYRSCGIDIKDTTLPADWPDQPKLCFKGERKVKPLQIVSSIQAKRMLRRGAVAYVIDTKASEVKLEDILVVREFLDVFPKELPGLPPDREVEFSIDLLPGTGSISKAPYRMAPTELRELKKKDGSIRLCIDYRELNKVTVRNKYPLPRIDDLFDQLQGAMQFSKIDLSSGYHQLKVKKDDVPKSAFRTRYGHYEFLVMPFGLTNALAVFMDLMNRVFQPYFDQFMVVFIDDILIYSKSLEEHEQHLKVMLQTLRDHKLYAKLKKCEFWLESVAFLGHVISKDVILVDPKKVEAIVDWERPKDVREIRSFLGLASFQELKRRLTTAPILTLPSSSEEFSIYNDASCSGLGCVLMQNEKDLNLRKRRGIELINDFNCSIEYHPGKANVMSDALSRKSSGQLACLLTTQKHILADLEKLGIEVRASGTNGTCAYLSVKPMLMDKIIAQQFEDPELYKLRHRVKAKGVISFQIDEKGVLRHGNRLCVPTCGDFKKRIMEEAHSTPYTVHPSATKMYRDVKAVFWWISMKNDIAKFVAECLTCQQVKAEHQRPGGLLSLKGHDVIWVIVDRLTKSAHFLPIKGSQFTARFWKSLQAAMGTTLNFSTAFHPQSDGQSKRTIQTLEDMLRACILDLRGRWDDHLPLVEFAYNNSYHSSIEMTPYEALYGLDKIKLIRGHMNAAQSRQKSYKDKKRRKLELEVGDHVFLKVSPWKGVARFGKKGKLSLRYVGSFEILERVGPVAYRLALPPALSKIHDVFHVSALRKYIPHPSHVLKQDSDVDSGKLDI</sequence>
<feature type="domain" description="Reverse transcriptase" evidence="21">
    <location>
        <begin position="593"/>
        <end position="772"/>
    </location>
</feature>
<dbReference type="SMART" id="SM00614">
    <property type="entry name" value="ZnF_BED"/>
    <property type="match status" value="1"/>
</dbReference>
<evidence type="ECO:0000256" key="7">
    <source>
        <dbReference type="ARBA" id="ARBA00022759"/>
    </source>
</evidence>
<evidence type="ECO:0000256" key="13">
    <source>
        <dbReference type="ARBA" id="ARBA00022918"/>
    </source>
</evidence>
<evidence type="ECO:0000259" key="22">
    <source>
        <dbReference type="PROSITE" id="PS50994"/>
    </source>
</evidence>
<evidence type="ECO:0000256" key="2">
    <source>
        <dbReference type="ARBA" id="ARBA00022679"/>
    </source>
</evidence>
<keyword evidence="14" id="KW-0239">DNA-directed DNA polymerase</keyword>
<dbReference type="InterPro" id="IPR043128">
    <property type="entry name" value="Rev_trsase/Diguanyl_cyclase"/>
</dbReference>
<dbReference type="Gene3D" id="3.30.420.10">
    <property type="entry name" value="Ribonuclease H-like superfamily/Ribonuclease H"/>
    <property type="match status" value="1"/>
</dbReference>
<dbReference type="InterPro" id="IPR050951">
    <property type="entry name" value="Retrovirus_Pol_polyprotein"/>
</dbReference>
<dbReference type="InterPro" id="IPR056924">
    <property type="entry name" value="SH3_Tf2-1"/>
</dbReference>
<dbReference type="SUPFAM" id="SSF53098">
    <property type="entry name" value="Ribonuclease H-like"/>
    <property type="match status" value="1"/>
</dbReference>
<keyword evidence="10" id="KW-0862">Zinc</keyword>
<feature type="compositionally biased region" description="Polar residues" evidence="19">
    <location>
        <begin position="17"/>
        <end position="27"/>
    </location>
</feature>
<dbReference type="InterPro" id="IPR041577">
    <property type="entry name" value="RT_RNaseH_2"/>
</dbReference>
<keyword evidence="16" id="KW-0233">DNA recombination</keyword>
<evidence type="ECO:0000256" key="18">
    <source>
        <dbReference type="PROSITE-ProRule" id="PRU00027"/>
    </source>
</evidence>
<evidence type="ECO:0000256" key="15">
    <source>
        <dbReference type="ARBA" id="ARBA00023125"/>
    </source>
</evidence>
<evidence type="ECO:0000313" key="23">
    <source>
        <dbReference type="EMBL" id="SPD27293.1"/>
    </source>
</evidence>
<dbReference type="Gene3D" id="3.30.70.270">
    <property type="match status" value="1"/>
</dbReference>
<keyword evidence="11" id="KW-0460">Magnesium</keyword>
<evidence type="ECO:0000256" key="10">
    <source>
        <dbReference type="ARBA" id="ARBA00022833"/>
    </source>
</evidence>
<evidence type="ECO:0008006" key="24">
    <source>
        <dbReference type="Google" id="ProtNLM"/>
    </source>
</evidence>
<dbReference type="Gene3D" id="3.10.10.10">
    <property type="entry name" value="HIV Type 1 Reverse Transcriptase, subunit A, domain 1"/>
    <property type="match status" value="1"/>
</dbReference>
<dbReference type="PANTHER" id="PTHR37984:SF5">
    <property type="entry name" value="PROTEIN NYNRIN-LIKE"/>
    <property type="match status" value="1"/>
</dbReference>
<feature type="region of interest" description="Disordered" evidence="19">
    <location>
        <begin position="214"/>
        <end position="242"/>
    </location>
</feature>
<dbReference type="Pfam" id="PF17919">
    <property type="entry name" value="RT_RNaseH_2"/>
    <property type="match status" value="1"/>
</dbReference>
<keyword evidence="8 18" id="KW-0863">Zinc-finger</keyword>
<dbReference type="PROSITE" id="PS50994">
    <property type="entry name" value="INTEGRASE"/>
    <property type="match status" value="1"/>
</dbReference>
<dbReference type="GO" id="GO:0003887">
    <property type="term" value="F:DNA-directed DNA polymerase activity"/>
    <property type="evidence" value="ECO:0007669"/>
    <property type="project" value="UniProtKB-KW"/>
</dbReference>
<keyword evidence="17" id="KW-0511">Multifunctional enzyme</keyword>
<dbReference type="EMBL" id="OIVN01006186">
    <property type="protein sequence ID" value="SPD27293.1"/>
    <property type="molecule type" value="Genomic_DNA"/>
</dbReference>
<feature type="region of interest" description="Disordered" evidence="19">
    <location>
        <begin position="380"/>
        <end position="409"/>
    </location>
</feature>
<dbReference type="GO" id="GO:0004519">
    <property type="term" value="F:endonuclease activity"/>
    <property type="evidence" value="ECO:0007669"/>
    <property type="project" value="UniProtKB-KW"/>
</dbReference>
<dbReference type="InterPro" id="IPR003656">
    <property type="entry name" value="Znf_BED"/>
</dbReference>
<dbReference type="Gene3D" id="1.10.340.70">
    <property type="match status" value="1"/>
</dbReference>
<evidence type="ECO:0000259" key="21">
    <source>
        <dbReference type="PROSITE" id="PS50878"/>
    </source>
</evidence>
<dbReference type="InterPro" id="IPR001584">
    <property type="entry name" value="Integrase_cat-core"/>
</dbReference>
<evidence type="ECO:0000256" key="19">
    <source>
        <dbReference type="SAM" id="MobiDB-lite"/>
    </source>
</evidence>
<keyword evidence="5" id="KW-0479">Metal-binding</keyword>
<feature type="compositionally biased region" description="Basic residues" evidence="19">
    <location>
        <begin position="216"/>
        <end position="228"/>
    </location>
</feature>
<keyword evidence="6" id="KW-0064">Aspartyl protease</keyword>
<evidence type="ECO:0000256" key="9">
    <source>
        <dbReference type="ARBA" id="ARBA00022801"/>
    </source>
</evidence>
<feature type="domain" description="Integrase catalytic" evidence="22">
    <location>
        <begin position="1070"/>
        <end position="1157"/>
    </location>
</feature>
<evidence type="ECO:0000256" key="5">
    <source>
        <dbReference type="ARBA" id="ARBA00022723"/>
    </source>
</evidence>
<dbReference type="InterPro" id="IPR041588">
    <property type="entry name" value="Integrase_H2C2"/>
</dbReference>
<dbReference type="Pfam" id="PF00078">
    <property type="entry name" value="RVT_1"/>
    <property type="match status" value="1"/>
</dbReference>
<evidence type="ECO:0000256" key="17">
    <source>
        <dbReference type="ARBA" id="ARBA00023268"/>
    </source>
</evidence>
<dbReference type="AlphaFoldDB" id="A0A2N9IT26"/>
<keyword evidence="7" id="KW-0255">Endonuclease</keyword>
<dbReference type="CDD" id="cd01647">
    <property type="entry name" value="RT_LTR"/>
    <property type="match status" value="1"/>
</dbReference>
<keyword evidence="2" id="KW-0808">Transferase</keyword>
<dbReference type="Pfam" id="PF02892">
    <property type="entry name" value="zf-BED"/>
    <property type="match status" value="1"/>
</dbReference>
<dbReference type="GO" id="GO:0003677">
    <property type="term" value="F:DNA binding"/>
    <property type="evidence" value="ECO:0007669"/>
    <property type="project" value="UniProtKB-KW"/>
</dbReference>
<dbReference type="SUPFAM" id="SSF57667">
    <property type="entry name" value="beta-beta-alpha zinc fingers"/>
    <property type="match status" value="1"/>
</dbReference>
<dbReference type="PROSITE" id="PS50878">
    <property type="entry name" value="RT_POL"/>
    <property type="match status" value="1"/>
</dbReference>
<feature type="region of interest" description="Disordered" evidence="19">
    <location>
        <begin position="1"/>
        <end position="50"/>
    </location>
</feature>
<evidence type="ECO:0000256" key="3">
    <source>
        <dbReference type="ARBA" id="ARBA00022695"/>
    </source>
</evidence>
<keyword evidence="15" id="KW-0238">DNA-binding</keyword>
<dbReference type="GO" id="GO:0006310">
    <property type="term" value="P:DNA recombination"/>
    <property type="evidence" value="ECO:0007669"/>
    <property type="project" value="UniProtKB-KW"/>
</dbReference>
<accession>A0A2N9IT26</accession>
<dbReference type="Pfam" id="PF24626">
    <property type="entry name" value="SH3_Tf2-1"/>
    <property type="match status" value="1"/>
</dbReference>
<evidence type="ECO:0000256" key="8">
    <source>
        <dbReference type="ARBA" id="ARBA00022771"/>
    </source>
</evidence>
<dbReference type="GO" id="GO:0003964">
    <property type="term" value="F:RNA-directed DNA polymerase activity"/>
    <property type="evidence" value="ECO:0007669"/>
    <property type="project" value="UniProtKB-KW"/>
</dbReference>
<dbReference type="InterPro" id="IPR036236">
    <property type="entry name" value="Znf_C2H2_sf"/>
</dbReference>
<name>A0A2N9IT26_FAGSY</name>
<evidence type="ECO:0000259" key="20">
    <source>
        <dbReference type="PROSITE" id="PS50808"/>
    </source>
</evidence>
<evidence type="ECO:0000256" key="11">
    <source>
        <dbReference type="ARBA" id="ARBA00022842"/>
    </source>
</evidence>
<keyword evidence="12" id="KW-0229">DNA integration</keyword>
<evidence type="ECO:0000256" key="6">
    <source>
        <dbReference type="ARBA" id="ARBA00022750"/>
    </source>
</evidence>
<feature type="domain" description="BED-type" evidence="20">
    <location>
        <begin position="45"/>
        <end position="106"/>
    </location>
</feature>
<dbReference type="InterPro" id="IPR000477">
    <property type="entry name" value="RT_dom"/>
</dbReference>
<dbReference type="GO" id="GO:0015074">
    <property type="term" value="P:DNA integration"/>
    <property type="evidence" value="ECO:0007669"/>
    <property type="project" value="UniProtKB-KW"/>
</dbReference>
<evidence type="ECO:0000256" key="4">
    <source>
        <dbReference type="ARBA" id="ARBA00022722"/>
    </source>
</evidence>
<organism evidence="23">
    <name type="scientific">Fagus sylvatica</name>
    <name type="common">Beechnut</name>
    <dbReference type="NCBI Taxonomy" id="28930"/>
    <lineage>
        <taxon>Eukaryota</taxon>
        <taxon>Viridiplantae</taxon>
        <taxon>Streptophyta</taxon>
        <taxon>Embryophyta</taxon>
        <taxon>Tracheophyta</taxon>
        <taxon>Spermatophyta</taxon>
        <taxon>Magnoliopsida</taxon>
        <taxon>eudicotyledons</taxon>
        <taxon>Gunneridae</taxon>
        <taxon>Pentapetalae</taxon>
        <taxon>rosids</taxon>
        <taxon>fabids</taxon>
        <taxon>Fagales</taxon>
        <taxon>Fagaceae</taxon>
        <taxon>Fagus</taxon>
    </lineage>
</organism>
<dbReference type="PROSITE" id="PS50808">
    <property type="entry name" value="ZF_BED"/>
    <property type="match status" value="1"/>
</dbReference>
<keyword evidence="1" id="KW-0645">Protease</keyword>
<protein>
    <recommendedName>
        <fullName evidence="24">Integrase catalytic domain-containing protein</fullName>
    </recommendedName>
</protein>
<evidence type="ECO:0000256" key="14">
    <source>
        <dbReference type="ARBA" id="ARBA00022932"/>
    </source>
</evidence>
<dbReference type="Pfam" id="PF17921">
    <property type="entry name" value="Integrase_H2C2"/>
    <property type="match status" value="1"/>
</dbReference>
<evidence type="ECO:0000256" key="12">
    <source>
        <dbReference type="ARBA" id="ARBA00022908"/>
    </source>
</evidence>
<feature type="compositionally biased region" description="Polar residues" evidence="19">
    <location>
        <begin position="391"/>
        <end position="406"/>
    </location>
</feature>
<proteinExistence type="predicted"/>
<dbReference type="SUPFAM" id="SSF56672">
    <property type="entry name" value="DNA/RNA polymerases"/>
    <property type="match status" value="1"/>
</dbReference>
<dbReference type="InterPro" id="IPR012337">
    <property type="entry name" value="RNaseH-like_sf"/>
</dbReference>
<dbReference type="PANTHER" id="PTHR37984">
    <property type="entry name" value="PROTEIN CBG26694"/>
    <property type="match status" value="1"/>
</dbReference>
<dbReference type="InterPro" id="IPR043502">
    <property type="entry name" value="DNA/RNA_pol_sf"/>
</dbReference>
<keyword evidence="13" id="KW-0695">RNA-directed DNA polymerase</keyword>
<reference evidence="23" key="1">
    <citation type="submission" date="2018-02" db="EMBL/GenBank/DDBJ databases">
        <authorList>
            <person name="Cohen D.B."/>
            <person name="Kent A.D."/>
        </authorList>
    </citation>
    <scope>NUCLEOTIDE SEQUENCE</scope>
</reference>
<dbReference type="GO" id="GO:0006508">
    <property type="term" value="P:proteolysis"/>
    <property type="evidence" value="ECO:0007669"/>
    <property type="project" value="UniProtKB-KW"/>
</dbReference>
<gene>
    <name evidence="23" type="ORF">FSB_LOCUS55175</name>
</gene>
<evidence type="ECO:0000256" key="16">
    <source>
        <dbReference type="ARBA" id="ARBA00023172"/>
    </source>
</evidence>
<evidence type="ECO:0000256" key="1">
    <source>
        <dbReference type="ARBA" id="ARBA00022670"/>
    </source>
</evidence>
<keyword evidence="3" id="KW-0548">Nucleotidyltransferase</keyword>
<dbReference type="InterPro" id="IPR036397">
    <property type="entry name" value="RNaseH_sf"/>
</dbReference>
<keyword evidence="9" id="KW-0378">Hydrolase</keyword>
<dbReference type="GO" id="GO:0004190">
    <property type="term" value="F:aspartic-type endopeptidase activity"/>
    <property type="evidence" value="ECO:0007669"/>
    <property type="project" value="UniProtKB-KW"/>
</dbReference>
<dbReference type="FunFam" id="3.10.10.10:FF:000007">
    <property type="entry name" value="Retrovirus-related Pol polyprotein from transposon 17.6-like Protein"/>
    <property type="match status" value="1"/>
</dbReference>
<dbReference type="GO" id="GO:0008270">
    <property type="term" value="F:zinc ion binding"/>
    <property type="evidence" value="ECO:0007669"/>
    <property type="project" value="UniProtKB-KW"/>
</dbReference>